<reference evidence="3 4" key="1">
    <citation type="submission" date="2024-04" db="EMBL/GenBank/DDBJ databases">
        <title>Tritrichomonas musculus Genome.</title>
        <authorList>
            <person name="Alves-Ferreira E."/>
            <person name="Grigg M."/>
            <person name="Lorenzi H."/>
            <person name="Galac M."/>
        </authorList>
    </citation>
    <scope>NUCLEOTIDE SEQUENCE [LARGE SCALE GENOMIC DNA]</scope>
    <source>
        <strain evidence="3 4">EAF2021</strain>
    </source>
</reference>
<evidence type="ECO:0000313" key="3">
    <source>
        <dbReference type="EMBL" id="KAK8852962.1"/>
    </source>
</evidence>
<accession>A0ABR2HVB2</accession>
<keyword evidence="1" id="KW-0175">Coiled coil</keyword>
<protein>
    <submittedName>
        <fullName evidence="3">Uncharacterized protein</fullName>
    </submittedName>
</protein>
<organism evidence="3 4">
    <name type="scientific">Tritrichomonas musculus</name>
    <dbReference type="NCBI Taxonomy" id="1915356"/>
    <lineage>
        <taxon>Eukaryota</taxon>
        <taxon>Metamonada</taxon>
        <taxon>Parabasalia</taxon>
        <taxon>Tritrichomonadida</taxon>
        <taxon>Tritrichomonadidae</taxon>
        <taxon>Tritrichomonas</taxon>
    </lineage>
</organism>
<evidence type="ECO:0000256" key="1">
    <source>
        <dbReference type="SAM" id="Coils"/>
    </source>
</evidence>
<evidence type="ECO:0000256" key="2">
    <source>
        <dbReference type="SAM" id="MobiDB-lite"/>
    </source>
</evidence>
<sequence>MNFAQTAPIYHINTRIKGKGAAILNSKCAKYSSISMLLNTSKTPVNPERLTRELQRIEPRIKSLENDACSLRNLVPIGLKDMLDQTKDDIDFLNEIYSNSLSNNSQETQNEEVNNDENNDSEKDGSSKIELDEELSELQKRVFMRLDSSLESALKMLQDSLTKEKNEKSAKLKAMNKKLFDIEEDYLEEVQQRVENSTESINDRNTRTKNRIKAIQDKTLKLYDQYFTSAKNDGETTAQKLKSIEEDCINHRSEITDIKAKIDSLKQQLSNDVIKAKKSPKMTPQSSNLNDTIESKKTETISTVIPPDLSNQFEELKEESAKFKNEFERAVSDLKKEADDCENESRELTQMIASISASTETIEANANSASKLTHELQDKVNELSSKIEQQEYRKSLLAIVGQIKSTNEKIAEEIKEMKKKIILPVEPNENDNVD</sequence>
<feature type="coiled-coil region" evidence="1">
    <location>
        <begin position="313"/>
        <end position="420"/>
    </location>
</feature>
<feature type="compositionally biased region" description="Acidic residues" evidence="2">
    <location>
        <begin position="109"/>
        <end position="119"/>
    </location>
</feature>
<name>A0ABR2HVB2_9EUKA</name>
<evidence type="ECO:0000313" key="4">
    <source>
        <dbReference type="Proteomes" id="UP001470230"/>
    </source>
</evidence>
<dbReference type="Proteomes" id="UP001470230">
    <property type="component" value="Unassembled WGS sequence"/>
</dbReference>
<gene>
    <name evidence="3" type="ORF">M9Y10_017959</name>
</gene>
<feature type="region of interest" description="Disordered" evidence="2">
    <location>
        <begin position="101"/>
        <end position="127"/>
    </location>
</feature>
<dbReference type="Gene3D" id="1.10.287.950">
    <property type="entry name" value="Methyl-accepting chemotaxis protein"/>
    <property type="match status" value="1"/>
</dbReference>
<dbReference type="EMBL" id="JAPFFF010000023">
    <property type="protein sequence ID" value="KAK8852962.1"/>
    <property type="molecule type" value="Genomic_DNA"/>
</dbReference>
<proteinExistence type="predicted"/>
<keyword evidence="4" id="KW-1185">Reference proteome</keyword>
<comment type="caution">
    <text evidence="3">The sequence shown here is derived from an EMBL/GenBank/DDBJ whole genome shotgun (WGS) entry which is preliminary data.</text>
</comment>